<feature type="repeat" description="ANK" evidence="3">
    <location>
        <begin position="68"/>
        <end position="100"/>
    </location>
</feature>
<dbReference type="GeneID" id="115824076"/>
<dbReference type="Proteomes" id="UP000504632">
    <property type="component" value="Chromosome 11"/>
</dbReference>
<dbReference type="GO" id="GO:2000045">
    <property type="term" value="P:regulation of G1/S transition of mitotic cell cycle"/>
    <property type="evidence" value="ECO:0007669"/>
    <property type="project" value="TreeGrafter"/>
</dbReference>
<dbReference type="GO" id="GO:0019901">
    <property type="term" value="F:protein kinase binding"/>
    <property type="evidence" value="ECO:0007669"/>
    <property type="project" value="TreeGrafter"/>
</dbReference>
<keyword evidence="4" id="KW-1185">Reference proteome</keyword>
<accession>A0A6J2WK42</accession>
<dbReference type="InterPro" id="IPR036770">
    <property type="entry name" value="Ankyrin_rpt-contain_sf"/>
</dbReference>
<dbReference type="PANTHER" id="PTHR24201">
    <property type="entry name" value="ANK_REP_REGION DOMAIN-CONTAINING PROTEIN"/>
    <property type="match status" value="1"/>
</dbReference>
<organism evidence="4 5">
    <name type="scientific">Chanos chanos</name>
    <name type="common">Milkfish</name>
    <name type="synonym">Mugil chanos</name>
    <dbReference type="NCBI Taxonomy" id="29144"/>
    <lineage>
        <taxon>Eukaryota</taxon>
        <taxon>Metazoa</taxon>
        <taxon>Chordata</taxon>
        <taxon>Craniata</taxon>
        <taxon>Vertebrata</taxon>
        <taxon>Euteleostomi</taxon>
        <taxon>Actinopterygii</taxon>
        <taxon>Neopterygii</taxon>
        <taxon>Teleostei</taxon>
        <taxon>Ostariophysi</taxon>
        <taxon>Gonorynchiformes</taxon>
        <taxon>Chanidae</taxon>
        <taxon>Chanos</taxon>
    </lineage>
</organism>
<name>A0A6J2WK42_CHACN</name>
<dbReference type="InParanoid" id="A0A6J2WK42"/>
<dbReference type="GO" id="GO:0005737">
    <property type="term" value="C:cytoplasm"/>
    <property type="evidence" value="ECO:0007669"/>
    <property type="project" value="TreeGrafter"/>
</dbReference>
<reference evidence="5" key="2">
    <citation type="submission" date="2025-08" db="UniProtKB">
        <authorList>
            <consortium name="RefSeq"/>
        </authorList>
    </citation>
    <scope>IDENTIFICATION</scope>
</reference>
<dbReference type="PROSITE" id="PS50088">
    <property type="entry name" value="ANK_REPEAT"/>
    <property type="match status" value="2"/>
</dbReference>
<feature type="repeat" description="ANK" evidence="3">
    <location>
        <begin position="2"/>
        <end position="34"/>
    </location>
</feature>
<dbReference type="InterPro" id="IPR002110">
    <property type="entry name" value="Ankyrin_rpt"/>
</dbReference>
<dbReference type="RefSeq" id="XP_030644032.1">
    <property type="nucleotide sequence ID" value="XM_030788172.1"/>
</dbReference>
<dbReference type="Pfam" id="PF12796">
    <property type="entry name" value="Ank_2"/>
    <property type="match status" value="1"/>
</dbReference>
<dbReference type="OrthoDB" id="539213at2759"/>
<dbReference type="CTD" id="100329528"/>
<proteinExistence type="predicted"/>
<sequence length="124" mass="13402">MHPEDELSSAAATGNTERVRLLLQNGANVNSINTFGRTPIQVMMMGSTPVAQLLLDHGADPNVSDESTGATPLHDTARLGFLETVRILVQHHADPNATDNRNCRPADLARENGFLDVAEFLDNV</sequence>
<dbReference type="GO" id="GO:0004861">
    <property type="term" value="F:cyclin-dependent protein serine/threonine kinase inhibitor activity"/>
    <property type="evidence" value="ECO:0007669"/>
    <property type="project" value="TreeGrafter"/>
</dbReference>
<dbReference type="SMART" id="SM00248">
    <property type="entry name" value="ANK"/>
    <property type="match status" value="3"/>
</dbReference>
<evidence type="ECO:0000256" key="1">
    <source>
        <dbReference type="ARBA" id="ARBA00022737"/>
    </source>
</evidence>
<evidence type="ECO:0000256" key="3">
    <source>
        <dbReference type="PROSITE-ProRule" id="PRU00023"/>
    </source>
</evidence>
<dbReference type="GO" id="GO:0008285">
    <property type="term" value="P:negative regulation of cell population proliferation"/>
    <property type="evidence" value="ECO:0007669"/>
    <property type="project" value="TreeGrafter"/>
</dbReference>
<reference evidence="4" key="1">
    <citation type="submission" date="2024-06" db="UniProtKB">
        <authorList>
            <consortium name="RefSeq"/>
        </authorList>
    </citation>
    <scope>NUCLEOTIDE SEQUENCE [LARGE SCALE GENOMIC DNA]</scope>
</reference>
<dbReference type="PROSITE" id="PS50297">
    <property type="entry name" value="ANK_REP_REGION"/>
    <property type="match status" value="2"/>
</dbReference>
<evidence type="ECO:0000256" key="2">
    <source>
        <dbReference type="ARBA" id="ARBA00023043"/>
    </source>
</evidence>
<protein>
    <submittedName>
        <fullName evidence="5">Cyclin-dependent kinase 4 inhibitor B</fullName>
    </submittedName>
</protein>
<evidence type="ECO:0000313" key="5">
    <source>
        <dbReference type="RefSeq" id="XP_030644032.1"/>
    </source>
</evidence>
<evidence type="ECO:0000313" key="4">
    <source>
        <dbReference type="Proteomes" id="UP000504632"/>
    </source>
</evidence>
<dbReference type="PANTHER" id="PTHR24201:SF8">
    <property type="entry name" value="CYCLIN-DEPENDENT KINASE 4 INHIBITOR B"/>
    <property type="match status" value="1"/>
</dbReference>
<dbReference type="AlphaFoldDB" id="A0A6J2WK42"/>
<dbReference type="InterPro" id="IPR050776">
    <property type="entry name" value="Ank_Repeat/CDKN_Inhibitor"/>
</dbReference>
<keyword evidence="1" id="KW-0677">Repeat</keyword>
<gene>
    <name evidence="5" type="primary">cdkn2a/b</name>
</gene>
<keyword evidence="2 3" id="KW-0040">ANK repeat</keyword>
<dbReference type="GO" id="GO:0005634">
    <property type="term" value="C:nucleus"/>
    <property type="evidence" value="ECO:0007669"/>
    <property type="project" value="TreeGrafter"/>
</dbReference>
<dbReference type="Gene3D" id="1.25.40.20">
    <property type="entry name" value="Ankyrin repeat-containing domain"/>
    <property type="match status" value="1"/>
</dbReference>
<dbReference type="SUPFAM" id="SSF48403">
    <property type="entry name" value="Ankyrin repeat"/>
    <property type="match status" value="1"/>
</dbReference>